<proteinExistence type="predicted"/>
<organism evidence="1 2">
    <name type="scientific">Candidatus Daviesbacteria bacterium RIFCSPHIGHO2_01_FULL_41_23</name>
    <dbReference type="NCBI Taxonomy" id="1797764"/>
    <lineage>
        <taxon>Bacteria</taxon>
        <taxon>Candidatus Daviesiibacteriota</taxon>
    </lineage>
</organism>
<dbReference type="AlphaFoldDB" id="A0A1F5IRA1"/>
<accession>A0A1F5IRA1</accession>
<dbReference type="Proteomes" id="UP000176336">
    <property type="component" value="Unassembled WGS sequence"/>
</dbReference>
<dbReference type="EMBL" id="MFCR01000008">
    <property type="protein sequence ID" value="OGE18893.1"/>
    <property type="molecule type" value="Genomic_DNA"/>
</dbReference>
<gene>
    <name evidence="1" type="ORF">A2871_02790</name>
</gene>
<sequence length="95" mass="10716">MPSLEILNEADIQSLISQGRRPILNSGLVGDQMQVYFHCIVPPVDSSMQYKLSMVGVDIAEFEAPDGTINRTTAMWLDESGYNRIRKVLDRFPQT</sequence>
<protein>
    <submittedName>
        <fullName evidence="1">Uncharacterized protein</fullName>
    </submittedName>
</protein>
<name>A0A1F5IRA1_9BACT</name>
<comment type="caution">
    <text evidence="1">The sequence shown here is derived from an EMBL/GenBank/DDBJ whole genome shotgun (WGS) entry which is preliminary data.</text>
</comment>
<evidence type="ECO:0000313" key="2">
    <source>
        <dbReference type="Proteomes" id="UP000176336"/>
    </source>
</evidence>
<evidence type="ECO:0000313" key="1">
    <source>
        <dbReference type="EMBL" id="OGE18893.1"/>
    </source>
</evidence>
<reference evidence="1 2" key="1">
    <citation type="journal article" date="2016" name="Nat. Commun.">
        <title>Thousands of microbial genomes shed light on interconnected biogeochemical processes in an aquifer system.</title>
        <authorList>
            <person name="Anantharaman K."/>
            <person name="Brown C.T."/>
            <person name="Hug L.A."/>
            <person name="Sharon I."/>
            <person name="Castelle C.J."/>
            <person name="Probst A.J."/>
            <person name="Thomas B.C."/>
            <person name="Singh A."/>
            <person name="Wilkins M.J."/>
            <person name="Karaoz U."/>
            <person name="Brodie E.L."/>
            <person name="Williams K.H."/>
            <person name="Hubbard S.S."/>
            <person name="Banfield J.F."/>
        </authorList>
    </citation>
    <scope>NUCLEOTIDE SEQUENCE [LARGE SCALE GENOMIC DNA]</scope>
</reference>